<accession>A0A1M6BXU5</accession>
<feature type="transmembrane region" description="Helical" evidence="1">
    <location>
        <begin position="199"/>
        <end position="221"/>
    </location>
</feature>
<dbReference type="STRING" id="1122184.SAMN02745176_00586"/>
<dbReference type="EMBL" id="FQZS01000004">
    <property type="protein sequence ID" value="SHI53441.1"/>
    <property type="molecule type" value="Genomic_DNA"/>
</dbReference>
<evidence type="ECO:0000313" key="2">
    <source>
        <dbReference type="EMBL" id="SHI53441.1"/>
    </source>
</evidence>
<keyword evidence="1" id="KW-0472">Membrane</keyword>
<dbReference type="AlphaFoldDB" id="A0A1M6BXU5"/>
<feature type="transmembrane region" description="Helical" evidence="1">
    <location>
        <begin position="309"/>
        <end position="328"/>
    </location>
</feature>
<evidence type="ECO:0000313" key="3">
    <source>
        <dbReference type="Proteomes" id="UP000184442"/>
    </source>
</evidence>
<feature type="transmembrane region" description="Helical" evidence="1">
    <location>
        <begin position="12"/>
        <end position="38"/>
    </location>
</feature>
<dbReference type="OrthoDB" id="2088505at2"/>
<keyword evidence="1" id="KW-1133">Transmembrane helix</keyword>
<feature type="transmembrane region" description="Helical" evidence="1">
    <location>
        <begin position="334"/>
        <end position="360"/>
    </location>
</feature>
<protein>
    <recommendedName>
        <fullName evidence="4">O-antigen ligase like membrane protein</fullName>
    </recommendedName>
</protein>
<feature type="transmembrane region" description="Helical" evidence="1">
    <location>
        <begin position="168"/>
        <end position="187"/>
    </location>
</feature>
<sequence>MSRRSEVIEITILILVSFSPLLSQPLKAALILFILILNNKYLLKFSKGKAIILGIFMTIFIFSSVLDLRNISSLSQFNILNLYFPLCILLGYVISEKYTLSRFFYLLDKVIFILAIFSLIGVFIYTFIPNVINYLPVYHYYHTTHKTAYFFNILTNGPNGILKRNAGIAWEPGAFQFILNLGLYSYLNTNKKTSLFRIAIYSVAIITTRSTAGILIFIAITSKLFLEDKKARVIILSSVLVFGGLIIEELTYQYKYKLFGSYAFQIRLEPLLNAFNVGKKHFFGLGNSGFDILYRNITTPPWDSIGQIFIRYGYPLFICIIVCLLQHIKRHKILFIILVITYSSQNIWFFPLVTTFYFNFIEKEKKNKRNNIKVENYENIMVS</sequence>
<keyword evidence="1" id="KW-0812">Transmembrane</keyword>
<dbReference type="Proteomes" id="UP000184442">
    <property type="component" value="Unassembled WGS sequence"/>
</dbReference>
<feature type="transmembrane region" description="Helical" evidence="1">
    <location>
        <begin position="106"/>
        <end position="128"/>
    </location>
</feature>
<name>A0A1M6BXU5_9FIRM</name>
<organism evidence="2 3">
    <name type="scientific">Lutispora thermophila DSM 19022</name>
    <dbReference type="NCBI Taxonomy" id="1122184"/>
    <lineage>
        <taxon>Bacteria</taxon>
        <taxon>Bacillati</taxon>
        <taxon>Bacillota</taxon>
        <taxon>Clostridia</taxon>
        <taxon>Lutisporales</taxon>
        <taxon>Lutisporaceae</taxon>
        <taxon>Lutispora</taxon>
    </lineage>
</organism>
<keyword evidence="3" id="KW-1185">Reference proteome</keyword>
<feature type="transmembrane region" description="Helical" evidence="1">
    <location>
        <begin position="50"/>
        <end position="68"/>
    </location>
</feature>
<proteinExistence type="predicted"/>
<reference evidence="2 3" key="1">
    <citation type="submission" date="2016-11" db="EMBL/GenBank/DDBJ databases">
        <authorList>
            <person name="Jaros S."/>
            <person name="Januszkiewicz K."/>
            <person name="Wedrychowicz H."/>
        </authorList>
    </citation>
    <scope>NUCLEOTIDE SEQUENCE [LARGE SCALE GENOMIC DNA]</scope>
    <source>
        <strain evidence="2 3">DSM 19022</strain>
    </source>
</reference>
<feature type="transmembrane region" description="Helical" evidence="1">
    <location>
        <begin position="233"/>
        <end position="252"/>
    </location>
</feature>
<feature type="transmembrane region" description="Helical" evidence="1">
    <location>
        <begin position="74"/>
        <end position="94"/>
    </location>
</feature>
<evidence type="ECO:0008006" key="4">
    <source>
        <dbReference type="Google" id="ProtNLM"/>
    </source>
</evidence>
<dbReference type="RefSeq" id="WP_073024343.1">
    <property type="nucleotide sequence ID" value="NZ_FQZS01000004.1"/>
</dbReference>
<evidence type="ECO:0000256" key="1">
    <source>
        <dbReference type="SAM" id="Phobius"/>
    </source>
</evidence>
<gene>
    <name evidence="2" type="ORF">SAMN02745176_00586</name>
</gene>